<keyword evidence="3 5" id="KW-0560">Oxidoreductase</keyword>
<proteinExistence type="inferred from homology"/>
<evidence type="ECO:0000313" key="8">
    <source>
        <dbReference type="Proteomes" id="UP000195437"/>
    </source>
</evidence>
<evidence type="ECO:0000256" key="1">
    <source>
        <dbReference type="ARBA" id="ARBA00006926"/>
    </source>
</evidence>
<dbReference type="PANTHER" id="PTHR11592:SF78">
    <property type="entry name" value="GLUTATHIONE PEROXIDASE"/>
    <property type="match status" value="1"/>
</dbReference>
<dbReference type="Pfam" id="PF00255">
    <property type="entry name" value="GSHPx"/>
    <property type="match status" value="1"/>
</dbReference>
<dbReference type="InterPro" id="IPR036249">
    <property type="entry name" value="Thioredoxin-like_sf"/>
</dbReference>
<evidence type="ECO:0000313" key="7">
    <source>
        <dbReference type="EMBL" id="ARU61435.1"/>
    </source>
</evidence>
<dbReference type="PROSITE" id="PS51355">
    <property type="entry name" value="GLUTATHIONE_PEROXID_3"/>
    <property type="match status" value="1"/>
</dbReference>
<keyword evidence="8" id="KW-1185">Reference proteome</keyword>
<evidence type="ECO:0000259" key="6">
    <source>
        <dbReference type="PROSITE" id="PS51352"/>
    </source>
</evidence>
<reference evidence="8" key="1">
    <citation type="submission" date="2017-05" db="EMBL/GenBank/DDBJ databases">
        <authorList>
            <person name="Sung H."/>
        </authorList>
    </citation>
    <scope>NUCLEOTIDE SEQUENCE [LARGE SCALE GENOMIC DNA]</scope>
    <source>
        <strain evidence="8">AR23208</strain>
    </source>
</reference>
<gene>
    <name evidence="7" type="ORF">CBW65_10780</name>
</gene>
<dbReference type="OrthoDB" id="9789406at2"/>
<evidence type="ECO:0000256" key="4">
    <source>
        <dbReference type="PIRSR" id="PIRSR000303-1"/>
    </source>
</evidence>
<keyword evidence="2 5" id="KW-0575">Peroxidase</keyword>
<dbReference type="AlphaFoldDB" id="A0A1Y0IPM0"/>
<dbReference type="GO" id="GO:0004601">
    <property type="term" value="F:peroxidase activity"/>
    <property type="evidence" value="ECO:0007669"/>
    <property type="project" value="UniProtKB-KW"/>
</dbReference>
<dbReference type="SUPFAM" id="SSF52833">
    <property type="entry name" value="Thioredoxin-like"/>
    <property type="match status" value="1"/>
</dbReference>
<dbReference type="KEGG" id="tum:CBW65_10780"/>
<dbReference type="InterPro" id="IPR000889">
    <property type="entry name" value="Glutathione_peroxidase"/>
</dbReference>
<dbReference type="EMBL" id="CP021434">
    <property type="protein sequence ID" value="ARU61435.1"/>
    <property type="molecule type" value="Genomic_DNA"/>
</dbReference>
<dbReference type="PROSITE" id="PS51352">
    <property type="entry name" value="THIOREDOXIN_2"/>
    <property type="match status" value="1"/>
</dbReference>
<dbReference type="PANTHER" id="PTHR11592">
    <property type="entry name" value="GLUTATHIONE PEROXIDASE"/>
    <property type="match status" value="1"/>
</dbReference>
<dbReference type="PIRSF" id="PIRSF000303">
    <property type="entry name" value="Glutathion_perox"/>
    <property type="match status" value="1"/>
</dbReference>
<dbReference type="InterPro" id="IPR013766">
    <property type="entry name" value="Thioredoxin_domain"/>
</dbReference>
<evidence type="ECO:0000256" key="2">
    <source>
        <dbReference type="ARBA" id="ARBA00022559"/>
    </source>
</evidence>
<dbReference type="PROSITE" id="PS00460">
    <property type="entry name" value="GLUTATHIONE_PEROXID_1"/>
    <property type="match status" value="1"/>
</dbReference>
<sequence>MTTFHDLTATTAGGETRSLSDYKGHVLLIVNVASKCGFTPQYEGLEKLYQSYKDQGLRILAFPSNDYGAQEPGTIAEVQEFCKVNYGVTFDLFDKVHAKGADQHPVYQFLTQNAAETGDVQWNFEKFLIARDGRVIGRFGSRVAPLDGELTNAIEKALAVE</sequence>
<feature type="domain" description="Thioredoxin" evidence="6">
    <location>
        <begin position="1"/>
        <end position="159"/>
    </location>
</feature>
<dbReference type="Gene3D" id="3.40.30.10">
    <property type="entry name" value="Glutaredoxin"/>
    <property type="match status" value="1"/>
</dbReference>
<dbReference type="GO" id="GO:0034599">
    <property type="term" value="P:cellular response to oxidative stress"/>
    <property type="evidence" value="ECO:0007669"/>
    <property type="project" value="TreeGrafter"/>
</dbReference>
<accession>A0A1Y0IPM0</accession>
<dbReference type="FunFam" id="3.40.30.10:FF:000010">
    <property type="entry name" value="Glutathione peroxidase"/>
    <property type="match status" value="1"/>
</dbReference>
<dbReference type="RefSeq" id="WP_087456815.1">
    <property type="nucleotide sequence ID" value="NZ_CP021434.1"/>
</dbReference>
<dbReference type="InterPro" id="IPR029759">
    <property type="entry name" value="GPX_AS"/>
</dbReference>
<evidence type="ECO:0000256" key="5">
    <source>
        <dbReference type="RuleBase" id="RU000499"/>
    </source>
</evidence>
<dbReference type="PRINTS" id="PR01011">
    <property type="entry name" value="GLUTPROXDASE"/>
</dbReference>
<feature type="active site" evidence="4">
    <location>
        <position position="36"/>
    </location>
</feature>
<comment type="similarity">
    <text evidence="1 5">Belongs to the glutathione peroxidase family.</text>
</comment>
<name>A0A1Y0IPM0_9BACL</name>
<organism evidence="7 8">
    <name type="scientific">Tumebacillus avium</name>
    <dbReference type="NCBI Taxonomy" id="1903704"/>
    <lineage>
        <taxon>Bacteria</taxon>
        <taxon>Bacillati</taxon>
        <taxon>Bacillota</taxon>
        <taxon>Bacilli</taxon>
        <taxon>Bacillales</taxon>
        <taxon>Alicyclobacillaceae</taxon>
        <taxon>Tumebacillus</taxon>
    </lineage>
</organism>
<dbReference type="Proteomes" id="UP000195437">
    <property type="component" value="Chromosome"/>
</dbReference>
<dbReference type="CDD" id="cd00340">
    <property type="entry name" value="GSH_Peroxidase"/>
    <property type="match status" value="1"/>
</dbReference>
<evidence type="ECO:0000256" key="3">
    <source>
        <dbReference type="ARBA" id="ARBA00023002"/>
    </source>
</evidence>
<protein>
    <recommendedName>
        <fullName evidence="5">Glutathione peroxidase</fullName>
    </recommendedName>
</protein>